<dbReference type="Pfam" id="PF00107">
    <property type="entry name" value="ADH_zinc_N"/>
    <property type="match status" value="1"/>
</dbReference>
<dbReference type="Proteomes" id="UP001150941">
    <property type="component" value="Unassembled WGS sequence"/>
</dbReference>
<dbReference type="SUPFAM" id="SSF51735">
    <property type="entry name" value="NAD(P)-binding Rossmann-fold domains"/>
    <property type="match status" value="1"/>
</dbReference>
<dbReference type="Gene3D" id="3.40.50.720">
    <property type="entry name" value="NAD(P)-binding Rossmann-like Domain"/>
    <property type="match status" value="1"/>
</dbReference>
<dbReference type="GO" id="GO:0016491">
    <property type="term" value="F:oxidoreductase activity"/>
    <property type="evidence" value="ECO:0007669"/>
    <property type="project" value="InterPro"/>
</dbReference>
<feature type="domain" description="Enoyl reductase (ER)" evidence="1">
    <location>
        <begin position="16"/>
        <end position="339"/>
    </location>
</feature>
<comment type="caution">
    <text evidence="2">The sequence shown here is derived from an EMBL/GenBank/DDBJ whole genome shotgun (WGS) entry which is preliminary data.</text>
</comment>
<name>A0A9W9TNL0_9EURO</name>
<dbReference type="EMBL" id="JAPQKS010000004">
    <property type="protein sequence ID" value="KAJ5233151.1"/>
    <property type="molecule type" value="Genomic_DNA"/>
</dbReference>
<dbReference type="GeneID" id="83202706"/>
<dbReference type="InterPro" id="IPR036291">
    <property type="entry name" value="NAD(P)-bd_dom_sf"/>
</dbReference>
<dbReference type="OrthoDB" id="449487at2759"/>
<dbReference type="InterPro" id="IPR052711">
    <property type="entry name" value="Zinc_ADH-like"/>
</dbReference>
<dbReference type="RefSeq" id="XP_058331143.1">
    <property type="nucleotide sequence ID" value="XM_058475403.1"/>
</dbReference>
<dbReference type="PANTHER" id="PTHR45033">
    <property type="match status" value="1"/>
</dbReference>
<dbReference type="SMART" id="SM00829">
    <property type="entry name" value="PKS_ER"/>
    <property type="match status" value="1"/>
</dbReference>
<dbReference type="Pfam" id="PF08240">
    <property type="entry name" value="ADH_N"/>
    <property type="match status" value="1"/>
</dbReference>
<evidence type="ECO:0000313" key="2">
    <source>
        <dbReference type="EMBL" id="KAJ5233151.1"/>
    </source>
</evidence>
<dbReference type="Gene3D" id="3.90.180.10">
    <property type="entry name" value="Medium-chain alcohol dehydrogenases, catalytic domain"/>
    <property type="match status" value="1"/>
</dbReference>
<accession>A0A9W9TNL0</accession>
<dbReference type="InterPro" id="IPR013154">
    <property type="entry name" value="ADH-like_N"/>
</dbReference>
<organism evidence="2 3">
    <name type="scientific">Penicillium chermesinum</name>
    <dbReference type="NCBI Taxonomy" id="63820"/>
    <lineage>
        <taxon>Eukaryota</taxon>
        <taxon>Fungi</taxon>
        <taxon>Dikarya</taxon>
        <taxon>Ascomycota</taxon>
        <taxon>Pezizomycotina</taxon>
        <taxon>Eurotiomycetes</taxon>
        <taxon>Eurotiomycetidae</taxon>
        <taxon>Eurotiales</taxon>
        <taxon>Aspergillaceae</taxon>
        <taxon>Penicillium</taxon>
    </lineage>
</organism>
<dbReference type="InterPro" id="IPR020843">
    <property type="entry name" value="ER"/>
</dbReference>
<evidence type="ECO:0000259" key="1">
    <source>
        <dbReference type="SMART" id="SM00829"/>
    </source>
</evidence>
<reference evidence="2" key="1">
    <citation type="submission" date="2022-11" db="EMBL/GenBank/DDBJ databases">
        <authorList>
            <person name="Petersen C."/>
        </authorList>
    </citation>
    <scope>NUCLEOTIDE SEQUENCE</scope>
    <source>
        <strain evidence="2">IBT 19713</strain>
    </source>
</reference>
<dbReference type="InterPro" id="IPR013149">
    <property type="entry name" value="ADH-like_C"/>
</dbReference>
<dbReference type="FunFam" id="3.40.50.720:FF:000481">
    <property type="entry name" value="Alcohol dehydrogenase, variant"/>
    <property type="match status" value="1"/>
</dbReference>
<evidence type="ECO:0000313" key="3">
    <source>
        <dbReference type="Proteomes" id="UP001150941"/>
    </source>
</evidence>
<dbReference type="AlphaFoldDB" id="A0A9W9TNL0"/>
<dbReference type="SUPFAM" id="SSF50129">
    <property type="entry name" value="GroES-like"/>
    <property type="match status" value="1"/>
</dbReference>
<dbReference type="InterPro" id="IPR011032">
    <property type="entry name" value="GroES-like_sf"/>
</dbReference>
<proteinExistence type="predicted"/>
<protein>
    <recommendedName>
        <fullName evidence="1">Enoyl reductase (ER) domain-containing protein</fullName>
    </recommendedName>
</protein>
<gene>
    <name evidence="2" type="ORF">N7468_006107</name>
</gene>
<keyword evidence="3" id="KW-1185">Reference proteome</keyword>
<sequence>MPRQLIMKQKKPKGGQVWYPLQLNLVPKPTPGPNELVVKIEAAALNHREIFQRQNLYPKVSFRAPMMSDGCGTVIEEGPGCQTGLLNKRVIMTVCRGWKTSQEGPEDWENFDTVGGTEPHYHLGMAQDYLLVHEDEVEPAPEHLTSIEAAALPGCGITAWRALMTKSGNALPGRNILITGIGGGAALQTMQMALAIGCNVYVTSGSEEKLEKAKALGAKALSKLLPADRPYIDAVIDSAGGDIVIKSVNILKPGGIITMYGMTLAPILDWPMQAIFKNIELRGSTLGSRTEFHDMVNFIKEKKITPIISRTVQGLDCVDAIDGLMDDMKTGVHFGKLVVEI</sequence>
<reference evidence="2" key="2">
    <citation type="journal article" date="2023" name="IMA Fungus">
        <title>Comparative genomic study of the Penicillium genus elucidates a diverse pangenome and 15 lateral gene transfer events.</title>
        <authorList>
            <person name="Petersen C."/>
            <person name="Sorensen T."/>
            <person name="Nielsen M.R."/>
            <person name="Sondergaard T.E."/>
            <person name="Sorensen J.L."/>
            <person name="Fitzpatrick D.A."/>
            <person name="Frisvad J.C."/>
            <person name="Nielsen K.L."/>
        </authorList>
    </citation>
    <scope>NUCLEOTIDE SEQUENCE</scope>
    <source>
        <strain evidence="2">IBT 19713</strain>
    </source>
</reference>
<dbReference type="PANTHER" id="PTHR45033:SF3">
    <property type="entry name" value="DEHYDROGENASE, PUTATIVE (AFU_ORTHOLOGUE AFUA_2G13270)-RELATED"/>
    <property type="match status" value="1"/>
</dbReference>